<comment type="cofactor">
    <cofactor evidence="6 8">
        <name>Mg(2+)</name>
        <dbReference type="ChEBI" id="CHEBI:18420"/>
    </cofactor>
    <cofactor evidence="6 8">
        <name>Mn(2+)</name>
        <dbReference type="ChEBI" id="CHEBI:29035"/>
    </cofactor>
    <text evidence="6 8">Probably binds two magnesium or manganese ions per subunit.</text>
</comment>
<feature type="site" description="Important for catalytic activity" evidence="7">
    <location>
        <position position="331"/>
    </location>
</feature>
<dbReference type="PANTHER" id="PTHR22748:SF6">
    <property type="entry name" value="DNA-(APURINIC OR APYRIMIDINIC SITE) ENDONUCLEASE"/>
    <property type="match status" value="1"/>
</dbReference>
<feature type="region of interest" description="Disordered" evidence="9">
    <location>
        <begin position="1"/>
        <end position="96"/>
    </location>
</feature>
<dbReference type="GO" id="GO:0008311">
    <property type="term" value="F:double-stranded DNA 3'-5' DNA exonuclease activity"/>
    <property type="evidence" value="ECO:0007669"/>
    <property type="project" value="TreeGrafter"/>
</dbReference>
<evidence type="ECO:0000256" key="9">
    <source>
        <dbReference type="SAM" id="MobiDB-lite"/>
    </source>
</evidence>
<dbReference type="GO" id="GO:0006284">
    <property type="term" value="P:base-excision repair"/>
    <property type="evidence" value="ECO:0007669"/>
    <property type="project" value="TreeGrafter"/>
</dbReference>
<dbReference type="InParanoid" id="G7E538"/>
<comment type="caution">
    <text evidence="11">The sequence shown here is derived from an EMBL/GenBank/DDBJ whole genome shotgun (WGS) entry which is preliminary data.</text>
</comment>
<feature type="domain" description="Endonuclease/exonuclease/phosphatase" evidence="10">
    <location>
        <begin position="126"/>
        <end position="358"/>
    </location>
</feature>
<feature type="binding site" evidence="6">
    <location>
        <position position="112"/>
    </location>
    <ligand>
        <name>Mg(2+)</name>
        <dbReference type="ChEBI" id="CHEBI:18420"/>
        <label>1</label>
    </ligand>
</feature>
<gene>
    <name evidence="11" type="primary">Mo04628</name>
    <name evidence="11" type="ORF">E5Q_04628</name>
</gene>
<dbReference type="OMA" id="WWSYRGR"/>
<dbReference type="InterPro" id="IPR036691">
    <property type="entry name" value="Endo/exonu/phosph_ase_sf"/>
</dbReference>
<feature type="active site" evidence="5">
    <location>
        <position position="214"/>
    </location>
</feature>
<dbReference type="STRING" id="764103.G7E538"/>
<dbReference type="GO" id="GO:0008081">
    <property type="term" value="F:phosphoric diester hydrolase activity"/>
    <property type="evidence" value="ECO:0007669"/>
    <property type="project" value="TreeGrafter"/>
</dbReference>
<feature type="binding site" evidence="6">
    <location>
        <position position="255"/>
    </location>
    <ligand>
        <name>Mg(2+)</name>
        <dbReference type="ChEBI" id="CHEBI:18420"/>
        <label>1</label>
    </ligand>
</feature>
<evidence type="ECO:0000313" key="11">
    <source>
        <dbReference type="EMBL" id="GAA97948.1"/>
    </source>
</evidence>
<reference evidence="11 12" key="1">
    <citation type="journal article" date="2011" name="J. Gen. Appl. Microbiol.">
        <title>Draft genome sequencing of the enigmatic basidiomycete Mixia osmundae.</title>
        <authorList>
            <person name="Nishida H."/>
            <person name="Nagatsuka Y."/>
            <person name="Sugiyama J."/>
        </authorList>
    </citation>
    <scope>NUCLEOTIDE SEQUENCE [LARGE SCALE GENOMIC DNA]</scope>
    <source>
        <strain evidence="12">CBS 9802 / IAM 14324 / JCM 22182 / KY 12970</strain>
    </source>
</reference>
<feature type="binding site" evidence="6">
    <location>
        <position position="253"/>
    </location>
    <ligand>
        <name>Mg(2+)</name>
        <dbReference type="ChEBI" id="CHEBI:18420"/>
        <label>1</label>
    </ligand>
</feature>
<feature type="binding site" evidence="6">
    <location>
        <position position="357"/>
    </location>
    <ligand>
        <name>Mg(2+)</name>
        <dbReference type="ChEBI" id="CHEBI:18420"/>
        <label>1</label>
    </ligand>
</feature>
<evidence type="ECO:0000256" key="8">
    <source>
        <dbReference type="RuleBase" id="RU362131"/>
    </source>
</evidence>
<keyword evidence="6" id="KW-0464">Manganese</keyword>
<protein>
    <recommendedName>
        <fullName evidence="8">DNA-(apurinic or apyrimidinic site) endonuclease</fullName>
        <ecNumber evidence="8">3.1.-.-</ecNumber>
    </recommendedName>
</protein>
<keyword evidence="8" id="KW-0227">DNA damage</keyword>
<dbReference type="SUPFAM" id="SSF56219">
    <property type="entry name" value="DNase I-like"/>
    <property type="match status" value="1"/>
</dbReference>
<dbReference type="AlphaFoldDB" id="G7E538"/>
<evidence type="ECO:0000256" key="1">
    <source>
        <dbReference type="ARBA" id="ARBA00007092"/>
    </source>
</evidence>
<dbReference type="EC" id="3.1.-.-" evidence="8"/>
<sequence length="369" mass="40938">MSSTALPSLEAPGDKTPAASPAVKAKRKANDSASASEPVESSISKTKPKKSKKVEAEDELEDATSKPKKDKKVKEPVRPLDPSLPTNKTIPAGLSFETPARQPDAVRLTAVNLSGMAASLKKGMWTYLEAEDADVVIMTETKIASEPAHEGIQAKYKHRYFSAGAEKGQAGTAVLSKIEPLSVAYDLPTLAEPGKLAGRLVRLEFPSLYVLGTYTPNAGQGLKSMPRKQDWNEAFERYLRELDSVKPVVWMGDLNVAPTSIDVRNSKKNWDKEPGHTAIERDAFVQQLQPTESEHKPLIDVWRHRNPDVEQYTYYSYRFDCRTKGIGWRLDYAIVSERMLARVQACEIRQIAYGFSDHVPIMLDLQGPL</sequence>
<dbReference type="GO" id="GO:0003906">
    <property type="term" value="F:DNA-(apurinic or apyrimidinic site) endonuclease activity"/>
    <property type="evidence" value="ECO:0007669"/>
    <property type="project" value="TreeGrafter"/>
</dbReference>
<feature type="active site" description="Proton acceptor" evidence="5">
    <location>
        <position position="358"/>
    </location>
</feature>
<accession>G7E538</accession>
<dbReference type="NCBIfam" id="TIGR00633">
    <property type="entry name" value="xth"/>
    <property type="match status" value="1"/>
</dbReference>
<feature type="site" description="Interaction with DNA substrate" evidence="7">
    <location>
        <position position="358"/>
    </location>
</feature>
<dbReference type="GO" id="GO:0005634">
    <property type="term" value="C:nucleus"/>
    <property type="evidence" value="ECO:0007669"/>
    <property type="project" value="TreeGrafter"/>
</dbReference>
<organism evidence="11 12">
    <name type="scientific">Mixia osmundae (strain CBS 9802 / IAM 14324 / JCM 22182 / KY 12970)</name>
    <dbReference type="NCBI Taxonomy" id="764103"/>
    <lineage>
        <taxon>Eukaryota</taxon>
        <taxon>Fungi</taxon>
        <taxon>Dikarya</taxon>
        <taxon>Basidiomycota</taxon>
        <taxon>Pucciniomycotina</taxon>
        <taxon>Mixiomycetes</taxon>
        <taxon>Mixiales</taxon>
        <taxon>Mixiaceae</taxon>
        <taxon>Mixia</taxon>
    </lineage>
</organism>
<proteinExistence type="inferred from homology"/>
<dbReference type="InterPro" id="IPR004808">
    <property type="entry name" value="AP_endonuc_1"/>
</dbReference>
<name>G7E538_MIXOS</name>
<comment type="similarity">
    <text evidence="1 8">Belongs to the DNA repair enzymes AP/ExoA family.</text>
</comment>
<evidence type="ECO:0000256" key="7">
    <source>
        <dbReference type="PIRSR" id="PIRSR604808-3"/>
    </source>
</evidence>
<evidence type="ECO:0000256" key="6">
    <source>
        <dbReference type="PIRSR" id="PIRSR604808-2"/>
    </source>
</evidence>
<feature type="binding site" evidence="6">
    <location>
        <position position="358"/>
    </location>
    <ligand>
        <name>Mg(2+)</name>
        <dbReference type="ChEBI" id="CHEBI:18420"/>
        <label>1</label>
    </ligand>
</feature>
<feature type="active site" description="Proton donor/acceptor" evidence="5">
    <location>
        <position position="253"/>
    </location>
</feature>
<dbReference type="PANTHER" id="PTHR22748">
    <property type="entry name" value="AP ENDONUCLEASE"/>
    <property type="match status" value="1"/>
</dbReference>
<evidence type="ECO:0000256" key="5">
    <source>
        <dbReference type="PIRSR" id="PIRSR604808-1"/>
    </source>
</evidence>
<keyword evidence="2 6" id="KW-0479">Metal-binding</keyword>
<evidence type="ECO:0000313" key="12">
    <source>
        <dbReference type="Proteomes" id="UP000009131"/>
    </source>
</evidence>
<dbReference type="InterPro" id="IPR005135">
    <property type="entry name" value="Endo/exonuclease/phosphatase"/>
</dbReference>
<evidence type="ECO:0000256" key="4">
    <source>
        <dbReference type="ARBA" id="ARBA00022842"/>
    </source>
</evidence>
<evidence type="ECO:0000259" key="10">
    <source>
        <dbReference type="Pfam" id="PF03372"/>
    </source>
</evidence>
<evidence type="ECO:0000256" key="3">
    <source>
        <dbReference type="ARBA" id="ARBA00022801"/>
    </source>
</evidence>
<dbReference type="Gene3D" id="3.60.10.10">
    <property type="entry name" value="Endonuclease/exonuclease/phosphatase"/>
    <property type="match status" value="1"/>
</dbReference>
<reference evidence="11 12" key="2">
    <citation type="journal article" date="2012" name="Open Biol.">
        <title>Characteristics of nucleosomes and linker DNA regions on the genome of the basidiomycete Mixia osmundae revealed by mono- and dinucleosome mapping.</title>
        <authorList>
            <person name="Nishida H."/>
            <person name="Kondo S."/>
            <person name="Matsumoto T."/>
            <person name="Suzuki Y."/>
            <person name="Yoshikawa H."/>
            <person name="Taylor T.D."/>
            <person name="Sugiyama J."/>
        </authorList>
    </citation>
    <scope>NUCLEOTIDE SEQUENCE [LARGE SCALE GENOMIC DNA]</scope>
    <source>
        <strain evidence="12">CBS 9802 / IAM 14324 / JCM 22182 / KY 12970</strain>
    </source>
</reference>
<dbReference type="eggNOG" id="KOG1294">
    <property type="taxonomic scope" value="Eukaryota"/>
</dbReference>
<evidence type="ECO:0000256" key="2">
    <source>
        <dbReference type="ARBA" id="ARBA00022723"/>
    </source>
</evidence>
<feature type="binding site" evidence="6">
    <location>
        <position position="140"/>
    </location>
    <ligand>
        <name>Mg(2+)</name>
        <dbReference type="ChEBI" id="CHEBI:18420"/>
        <label>1</label>
    </ligand>
</feature>
<dbReference type="EMBL" id="BABT02000146">
    <property type="protein sequence ID" value="GAA97948.1"/>
    <property type="molecule type" value="Genomic_DNA"/>
</dbReference>
<dbReference type="RefSeq" id="XP_014566365.1">
    <property type="nucleotide sequence ID" value="XM_014710879.1"/>
</dbReference>
<dbReference type="Proteomes" id="UP000009131">
    <property type="component" value="Unassembled WGS sequence"/>
</dbReference>
<keyword evidence="3" id="KW-0378">Hydrolase</keyword>
<feature type="site" description="Transition state stabilizer" evidence="7">
    <location>
        <position position="255"/>
    </location>
</feature>
<keyword evidence="8" id="KW-0234">DNA repair</keyword>
<dbReference type="HOGENOM" id="CLU_027539_1_1_1"/>
<dbReference type="PROSITE" id="PS51435">
    <property type="entry name" value="AP_NUCLEASE_F1_4"/>
    <property type="match status" value="1"/>
</dbReference>
<dbReference type="CDD" id="cd09087">
    <property type="entry name" value="Ape1-like_AP-endo"/>
    <property type="match status" value="1"/>
</dbReference>
<feature type="compositionally biased region" description="Basic and acidic residues" evidence="9">
    <location>
        <begin position="63"/>
        <end position="78"/>
    </location>
</feature>
<keyword evidence="4 6" id="KW-0460">Magnesium</keyword>
<dbReference type="Pfam" id="PF03372">
    <property type="entry name" value="Exo_endo_phos"/>
    <property type="match status" value="1"/>
</dbReference>
<dbReference type="GO" id="GO:0046872">
    <property type="term" value="F:metal ion binding"/>
    <property type="evidence" value="ECO:0007669"/>
    <property type="project" value="UniProtKB-KW"/>
</dbReference>
<dbReference type="OrthoDB" id="498125at2759"/>
<keyword evidence="12" id="KW-1185">Reference proteome</keyword>